<dbReference type="Pfam" id="PF07727">
    <property type="entry name" value="RVT_2"/>
    <property type="match status" value="1"/>
</dbReference>
<dbReference type="GO" id="GO:0008270">
    <property type="term" value="F:zinc ion binding"/>
    <property type="evidence" value="ECO:0007669"/>
    <property type="project" value="UniProtKB-KW"/>
</dbReference>
<sequence>MDPYNHSTLISIKLPIDTRKFEQWKFRIQQYLQHEHYALWEVIKFSDSYKAPPEETDKDKGIAEWQVYTIVWRNRDDLDTISLDDVYDHLKVYKPEVQKRAGSNSQNMAFISSSNTSNGKSKVPIVQGVFTASAQVSTDSTDVAAASLCYDTVCAFIATQPNGSQIKYEDISQIDDNDIEEMDIKWNLASFDKSKVECFKCHKMGHFARECRSPRSQDRGKRETYKKDPKVEEPPPKAMIATNYEASKNHALVANEEEVPTEYALMAKSSSSSANEVYDDSFCSKSCRKNTEKLNTKISKLSEELSDCETDLYNYKRGSTQVEARLVEFKENEIKYCEKIRVVKRDTELKDNKIKYLMNELEEVKKEKESIDFKREKFENASKDLDRLLGSQNLDKDQKGVGFNEYCVVPPPLAQDNIDDKGYWGSGCSRHMTGNISYLSEYEPFNGGYVSFGHGRGKITSKGSIKTGILVSAAYEICMSYIKKRRDTGYNGNKTRDNGRRHAYQDDSKALVTIDGEDIDWSGHVEEDTQNYAMMSYSSSNSGSDNEVKSCSKACEESYARLKKLYDEQRDKLGDASVEITAYTLALKSSPPMTGNYMPSGPDVEIDYSKFTYGPKHTLANESDSKQSEYASCESDSSDDPHRALKDKGIVDSGCSRYMTGNKDHFANYQEFKGGSVAFGGSNGRITGKGKIKTGRCGKLNAAPIPEVENFTNWKKRKPKNQWIGDERKAANFDQRLKSLIMFVFSDDQMNSIINCLIAKSTWDDLILYHGGPSDVKQSRAIDLKLCYNTFKFKEDESLTQTFIRYKALMNELVNDGIKLLKPEINTGFINGLPKKWLSFCQSIRNTNNVKDSELASLFGKLKYEENLTDNIYETEKNKSLVSTTPLSTAFFSSSIVQDFQDSPDDEEDTRSNHEYLNDLEEEYQARALLAKSKRFFKKGTQRFSSAKVTNQTECHKYGKKGHFVRDCWSKTSISTYQSPIQPKHLSSPQHKPELRPTKDFEAKYNKVKAKLSLLSSSALVSKASMVKNKGLIAEAYEWDEKVSSDDNEMVEMKVLMALAEENDAVGKEDARNDEWFDEKRGTIFNSNKEVVMIAPRVRVVYFLDMTYSAQESCFFAKASKNLNWLEHKRLTHLNFKIINKLAKQNLVIGLPSLVYSRDKPCSSCKKGKHHKASFKTKQTSSIKKCLHFLHMDVFGPVTPRSINHEKYTLVIVDEYSRTENGTEFKNSILVNFYDEKGISQNFSSLYIPEQNGVAKRKNRTLIEAARTMLSGSVFSKQYWTEVVATACYTQNRSTIVKRHLKTPYEIFHNRILNINFLHVFGCPVYIHNHKDHLGKFDEKADDGYLLGYLLISKAFRVFNTRRQQTEETYHITFDESLDPIKFSKPLVDNINIAETERYPPNEYLHSYEPSQRYQTNNDDVSFIEPYEYPKPFVSKTEVLSDQNGQIDQNDQSVQNDEILNDDHSKHSNHTNDEQIIDNLLNTKDIQIYEHLFSPSVENTSVHYTIPIPNLPLPIPSMVFRNKRDEIGIVIKNKTRLVAQGYNQQEGIDYDETFAPVARLKAIRILLAFSIYMNFMFIEWMSKVHSSMEDLIHKLNKKTKEKIVPYPRFISLMLEHMMLEYDNEELTINHTQVFSVPNWTLKPNQPEEPPFTTHMKAICKKPGAKHGLRRKQSSKHTSESKTEASKSKTGQPKKDTQSSSARDKSPSHPSPPTLVVGEMHKEAQQAAGGPTSLGATSEEGSHPQLSSGMSAFIIIEPVYSASFICTLSLHL</sequence>
<gene>
    <name evidence="8" type="ORF">Tci_020247</name>
</gene>
<dbReference type="InterPro" id="IPR012337">
    <property type="entry name" value="RNaseH-like_sf"/>
</dbReference>
<dbReference type="EMBL" id="BKCJ010002395">
    <property type="protein sequence ID" value="GEU48269.1"/>
    <property type="molecule type" value="Genomic_DNA"/>
</dbReference>
<dbReference type="Gene3D" id="4.10.60.10">
    <property type="entry name" value="Zinc finger, CCHC-type"/>
    <property type="match status" value="1"/>
</dbReference>
<dbReference type="PANTHER" id="PTHR42648:SF32">
    <property type="entry name" value="RIBONUCLEASE H-LIKE DOMAIN, GAG-PRE-INTEGRASE DOMAIN PROTEIN-RELATED"/>
    <property type="match status" value="1"/>
</dbReference>
<dbReference type="InterPro" id="IPR036397">
    <property type="entry name" value="RNaseH_sf"/>
</dbReference>
<feature type="region of interest" description="Disordered" evidence="5">
    <location>
        <begin position="619"/>
        <end position="646"/>
    </location>
</feature>
<keyword evidence="2" id="KW-0479">Metal-binding</keyword>
<dbReference type="SUPFAM" id="SSF53098">
    <property type="entry name" value="Ribonuclease H-like"/>
    <property type="match status" value="1"/>
</dbReference>
<dbReference type="PROSITE" id="PS50994">
    <property type="entry name" value="INTEGRASE"/>
    <property type="match status" value="1"/>
</dbReference>
<feature type="domain" description="CCHC-type" evidence="6">
    <location>
        <begin position="198"/>
        <end position="213"/>
    </location>
</feature>
<accession>A0A6L2KH57</accession>
<dbReference type="Pfam" id="PF25597">
    <property type="entry name" value="SH3_retrovirus"/>
    <property type="match status" value="1"/>
</dbReference>
<dbReference type="InterPro" id="IPR001878">
    <property type="entry name" value="Znf_CCHC"/>
</dbReference>
<keyword evidence="4" id="KW-0863">Zinc-finger</keyword>
<reference evidence="8" key="1">
    <citation type="journal article" date="2019" name="Sci. Rep.">
        <title>Draft genome of Tanacetum cinerariifolium, the natural source of mosquito coil.</title>
        <authorList>
            <person name="Yamashiro T."/>
            <person name="Shiraishi A."/>
            <person name="Satake H."/>
            <person name="Nakayama K."/>
        </authorList>
    </citation>
    <scope>NUCLEOTIDE SEQUENCE</scope>
</reference>
<dbReference type="Pfam" id="PF14223">
    <property type="entry name" value="Retrotran_gag_2"/>
    <property type="match status" value="1"/>
</dbReference>
<dbReference type="InterPro" id="IPR054722">
    <property type="entry name" value="PolX-like_BBD"/>
</dbReference>
<dbReference type="SMART" id="SM00343">
    <property type="entry name" value="ZnF_C2HC"/>
    <property type="match status" value="2"/>
</dbReference>
<dbReference type="GO" id="GO:0015074">
    <property type="term" value="P:DNA integration"/>
    <property type="evidence" value="ECO:0007669"/>
    <property type="project" value="InterPro"/>
</dbReference>
<comment type="caution">
    <text evidence="8">The sequence shown here is derived from an EMBL/GenBank/DDBJ whole genome shotgun (WGS) entry which is preliminary data.</text>
</comment>
<feature type="domain" description="Integrase catalytic" evidence="7">
    <location>
        <begin position="1219"/>
        <end position="1312"/>
    </location>
</feature>
<dbReference type="Pfam" id="PF00098">
    <property type="entry name" value="zf-CCHC"/>
    <property type="match status" value="1"/>
</dbReference>
<evidence type="ECO:0000256" key="4">
    <source>
        <dbReference type="PROSITE-ProRule" id="PRU00047"/>
    </source>
</evidence>
<dbReference type="InterPro" id="IPR001584">
    <property type="entry name" value="Integrase_cat-core"/>
</dbReference>
<proteinExistence type="predicted"/>
<dbReference type="GO" id="GO:0003676">
    <property type="term" value="F:nucleic acid binding"/>
    <property type="evidence" value="ECO:0007669"/>
    <property type="project" value="InterPro"/>
</dbReference>
<feature type="compositionally biased region" description="Basic residues" evidence="5">
    <location>
        <begin position="1661"/>
        <end position="1674"/>
    </location>
</feature>
<evidence type="ECO:0000256" key="3">
    <source>
        <dbReference type="ARBA" id="ARBA00022801"/>
    </source>
</evidence>
<organism evidence="8">
    <name type="scientific">Tanacetum cinerariifolium</name>
    <name type="common">Dalmatian daisy</name>
    <name type="synonym">Chrysanthemum cinerariifolium</name>
    <dbReference type="NCBI Taxonomy" id="118510"/>
    <lineage>
        <taxon>Eukaryota</taxon>
        <taxon>Viridiplantae</taxon>
        <taxon>Streptophyta</taxon>
        <taxon>Embryophyta</taxon>
        <taxon>Tracheophyta</taxon>
        <taxon>Spermatophyta</taxon>
        <taxon>Magnoliopsida</taxon>
        <taxon>eudicotyledons</taxon>
        <taxon>Gunneridae</taxon>
        <taxon>Pentapetalae</taxon>
        <taxon>asterids</taxon>
        <taxon>campanulids</taxon>
        <taxon>Asterales</taxon>
        <taxon>Asteraceae</taxon>
        <taxon>Asteroideae</taxon>
        <taxon>Anthemideae</taxon>
        <taxon>Anthemidinae</taxon>
        <taxon>Tanacetum</taxon>
    </lineage>
</organism>
<feature type="region of interest" description="Disordered" evidence="5">
    <location>
        <begin position="212"/>
        <end position="235"/>
    </location>
</feature>
<dbReference type="PANTHER" id="PTHR42648">
    <property type="entry name" value="TRANSPOSASE, PUTATIVE-RELATED"/>
    <property type="match status" value="1"/>
</dbReference>
<keyword evidence="1" id="KW-0645">Protease</keyword>
<evidence type="ECO:0000256" key="5">
    <source>
        <dbReference type="SAM" id="MobiDB-lite"/>
    </source>
</evidence>
<protein>
    <submittedName>
        <fullName evidence="8">Retrovirus-related Pol polyprotein from transposon TNT 1-94</fullName>
    </submittedName>
</protein>
<dbReference type="GO" id="GO:0006508">
    <property type="term" value="P:proteolysis"/>
    <property type="evidence" value="ECO:0007669"/>
    <property type="project" value="UniProtKB-KW"/>
</dbReference>
<dbReference type="SUPFAM" id="SSF57756">
    <property type="entry name" value="Retrovirus zinc finger-like domains"/>
    <property type="match status" value="1"/>
</dbReference>
<evidence type="ECO:0000259" key="7">
    <source>
        <dbReference type="PROSITE" id="PS50994"/>
    </source>
</evidence>
<evidence type="ECO:0000313" key="8">
    <source>
        <dbReference type="EMBL" id="GEU48269.1"/>
    </source>
</evidence>
<dbReference type="InterPro" id="IPR036875">
    <property type="entry name" value="Znf_CCHC_sf"/>
</dbReference>
<keyword evidence="3" id="KW-0378">Hydrolase</keyword>
<dbReference type="PROSITE" id="PS50158">
    <property type="entry name" value="ZF_CCHC"/>
    <property type="match status" value="1"/>
</dbReference>
<dbReference type="InterPro" id="IPR057670">
    <property type="entry name" value="SH3_retrovirus"/>
</dbReference>
<dbReference type="InterPro" id="IPR039537">
    <property type="entry name" value="Retrotran_Ty1/copia-like"/>
</dbReference>
<dbReference type="GO" id="GO:0008233">
    <property type="term" value="F:peptidase activity"/>
    <property type="evidence" value="ECO:0007669"/>
    <property type="project" value="UniProtKB-KW"/>
</dbReference>
<dbReference type="Gene3D" id="3.30.420.10">
    <property type="entry name" value="Ribonuclease H-like superfamily/Ribonuclease H"/>
    <property type="match status" value="1"/>
</dbReference>
<evidence type="ECO:0000256" key="2">
    <source>
        <dbReference type="ARBA" id="ARBA00022723"/>
    </source>
</evidence>
<keyword evidence="4" id="KW-0862">Zinc</keyword>
<feature type="region of interest" description="Disordered" evidence="5">
    <location>
        <begin position="1661"/>
        <end position="1744"/>
    </location>
</feature>
<feature type="compositionally biased region" description="Basic and acidic residues" evidence="5">
    <location>
        <begin position="1676"/>
        <end position="1706"/>
    </location>
</feature>
<dbReference type="InterPro" id="IPR025724">
    <property type="entry name" value="GAG-pre-integrase_dom"/>
</dbReference>
<dbReference type="Pfam" id="PF22936">
    <property type="entry name" value="Pol_BBD"/>
    <property type="match status" value="1"/>
</dbReference>
<evidence type="ECO:0000259" key="6">
    <source>
        <dbReference type="PROSITE" id="PS50158"/>
    </source>
</evidence>
<dbReference type="InterPro" id="IPR013103">
    <property type="entry name" value="RVT_2"/>
</dbReference>
<dbReference type="Pfam" id="PF13976">
    <property type="entry name" value="gag_pre-integrs"/>
    <property type="match status" value="1"/>
</dbReference>
<evidence type="ECO:0000256" key="1">
    <source>
        <dbReference type="ARBA" id="ARBA00022670"/>
    </source>
</evidence>
<name>A0A6L2KH57_TANCI</name>